<evidence type="ECO:0000313" key="5">
    <source>
        <dbReference type="Proteomes" id="UP001168821"/>
    </source>
</evidence>
<keyword evidence="3" id="KW-0539">Nucleus</keyword>
<organism evidence="4 5">
    <name type="scientific">Zophobas morio</name>
    <dbReference type="NCBI Taxonomy" id="2755281"/>
    <lineage>
        <taxon>Eukaryota</taxon>
        <taxon>Metazoa</taxon>
        <taxon>Ecdysozoa</taxon>
        <taxon>Arthropoda</taxon>
        <taxon>Hexapoda</taxon>
        <taxon>Insecta</taxon>
        <taxon>Pterygota</taxon>
        <taxon>Neoptera</taxon>
        <taxon>Endopterygota</taxon>
        <taxon>Coleoptera</taxon>
        <taxon>Polyphaga</taxon>
        <taxon>Cucujiformia</taxon>
        <taxon>Tenebrionidae</taxon>
        <taxon>Zophobas</taxon>
    </lineage>
</organism>
<comment type="function">
    <text evidence="3">Binds to the 60S ribosomal subunit and prevents its association with the 40S ribosomal subunit to form the 80S initiation complex in the cytoplasm. May also be involved in ribosome biogenesis.</text>
</comment>
<sequence length="304" mass="33819">METTEQSMPSDIIPTRNYTSASEKSLWWYIKRTNKDYYGVGNGKSRYDGVWPQAFRTRRSYSGFTTRGYEQREMWTQALRITLGNNNDIGALVRLTNSYFLVGGEDEAENFCRTVQGDLPDIPVIRTSLSGCRVIGRMCVGNNHGLLVPEAIYDTELDHIRDKIPEPIQIKKIEERLSALGNVVVCNDQVALVHPELDKESEEMIEDTLQVEVFRHVIANNPLVGSYCVLNNNGGLVHVDISQTDLEDLSSLLGLPLIPGTVNYGNKAVAAGVAANDTIAYAGMKTTSREFLAIEEAFRLPGRG</sequence>
<dbReference type="HAMAP" id="MF_00032">
    <property type="entry name" value="eIF_6"/>
    <property type="match status" value="1"/>
</dbReference>
<dbReference type="GO" id="GO:0003743">
    <property type="term" value="F:translation initiation factor activity"/>
    <property type="evidence" value="ECO:0007669"/>
    <property type="project" value="UniProtKB-UniRule"/>
</dbReference>
<comment type="similarity">
    <text evidence="3">Belongs to the eIF-6 family.</text>
</comment>
<dbReference type="CDD" id="cd00527">
    <property type="entry name" value="IF6"/>
    <property type="match status" value="1"/>
</dbReference>
<evidence type="ECO:0000256" key="1">
    <source>
        <dbReference type="ARBA" id="ARBA00022540"/>
    </source>
</evidence>
<evidence type="ECO:0000256" key="3">
    <source>
        <dbReference type="HAMAP-Rule" id="MF_03132"/>
    </source>
</evidence>
<protein>
    <recommendedName>
        <fullName evidence="3">Eukaryotic translation initiation factor 6</fullName>
        <shortName evidence="3">eIF-6</shortName>
    </recommendedName>
</protein>
<keyword evidence="1 3" id="KW-0396">Initiation factor</keyword>
<comment type="subunit">
    <text evidence="3">Monomer. Associates with the 60S ribosomal subunit.</text>
</comment>
<keyword evidence="3" id="KW-0963">Cytoplasm</keyword>
<dbReference type="EMBL" id="JALNTZ010000007">
    <property type="protein sequence ID" value="KAJ3646907.1"/>
    <property type="molecule type" value="Genomic_DNA"/>
</dbReference>
<proteinExistence type="inferred from homology"/>
<dbReference type="PANTHER" id="PTHR10784">
    <property type="entry name" value="TRANSLATION INITIATION FACTOR 6"/>
    <property type="match status" value="1"/>
</dbReference>
<keyword evidence="2 3" id="KW-0648">Protein biosynthesis</keyword>
<comment type="subcellular location">
    <subcellularLocation>
        <location evidence="3">Cytoplasm</location>
    </subcellularLocation>
    <subcellularLocation>
        <location evidence="3">Nucleus</location>
        <location evidence="3">Nucleolus</location>
    </subcellularLocation>
    <text evidence="3">Shuttles between cytoplasm and nucleus/nucleolus.</text>
</comment>
<dbReference type="InterPro" id="IPR002769">
    <property type="entry name" value="eIF6"/>
</dbReference>
<dbReference type="GO" id="GO:0005737">
    <property type="term" value="C:cytoplasm"/>
    <property type="evidence" value="ECO:0007669"/>
    <property type="project" value="UniProtKB-SubCell"/>
</dbReference>
<reference evidence="4" key="1">
    <citation type="journal article" date="2023" name="G3 (Bethesda)">
        <title>Whole genome assemblies of Zophobas morio and Tenebrio molitor.</title>
        <authorList>
            <person name="Kaur S."/>
            <person name="Stinson S.A."/>
            <person name="diCenzo G.C."/>
        </authorList>
    </citation>
    <scope>NUCLEOTIDE SEQUENCE</scope>
    <source>
        <strain evidence="4">QUZm001</strain>
    </source>
</reference>
<comment type="caution">
    <text evidence="4">The sequence shown here is derived from an EMBL/GenBank/DDBJ whole genome shotgun (WGS) entry which is preliminary data.</text>
</comment>
<dbReference type="GO" id="GO:0005730">
    <property type="term" value="C:nucleolus"/>
    <property type="evidence" value="ECO:0007669"/>
    <property type="project" value="UniProtKB-SubCell"/>
</dbReference>
<dbReference type="NCBIfam" id="TIGR00323">
    <property type="entry name" value="eIF-6"/>
    <property type="match status" value="1"/>
</dbReference>
<dbReference type="AlphaFoldDB" id="A0AA38I0Z8"/>
<accession>A0AA38I0Z8</accession>
<evidence type="ECO:0000313" key="4">
    <source>
        <dbReference type="EMBL" id="KAJ3646907.1"/>
    </source>
</evidence>
<keyword evidence="5" id="KW-1185">Reference proteome</keyword>
<dbReference type="GO" id="GO:0042273">
    <property type="term" value="P:ribosomal large subunit biogenesis"/>
    <property type="evidence" value="ECO:0007669"/>
    <property type="project" value="UniProtKB-UniRule"/>
</dbReference>
<evidence type="ECO:0000256" key="2">
    <source>
        <dbReference type="ARBA" id="ARBA00022917"/>
    </source>
</evidence>
<dbReference type="SMART" id="SM00654">
    <property type="entry name" value="eIF6"/>
    <property type="match status" value="1"/>
</dbReference>
<dbReference type="Proteomes" id="UP001168821">
    <property type="component" value="Unassembled WGS sequence"/>
</dbReference>
<dbReference type="GO" id="GO:0043023">
    <property type="term" value="F:ribosomal large subunit binding"/>
    <property type="evidence" value="ECO:0007669"/>
    <property type="project" value="UniProtKB-UniRule"/>
</dbReference>
<dbReference type="SUPFAM" id="SSF55909">
    <property type="entry name" value="Pentein"/>
    <property type="match status" value="1"/>
</dbReference>
<gene>
    <name evidence="3" type="primary">EIF6</name>
    <name evidence="4" type="ORF">Zmor_024467</name>
</gene>
<keyword evidence="3" id="KW-0690">Ribosome biogenesis</keyword>
<dbReference type="Pfam" id="PF01912">
    <property type="entry name" value="eIF-6"/>
    <property type="match status" value="1"/>
</dbReference>
<dbReference type="Gene3D" id="3.75.10.10">
    <property type="entry name" value="L-arginine/glycine Amidinotransferase, Chain A"/>
    <property type="match status" value="1"/>
</dbReference>
<name>A0AA38I0Z8_9CUCU</name>
<dbReference type="GO" id="GO:0042256">
    <property type="term" value="P:cytosolic ribosome assembly"/>
    <property type="evidence" value="ECO:0007669"/>
    <property type="project" value="UniProtKB-UniRule"/>
</dbReference>